<feature type="domain" description="DUF883" evidence="8">
    <location>
        <begin position="17"/>
        <end position="66"/>
    </location>
</feature>
<keyword evidence="4" id="KW-0997">Cell inner membrane</keyword>
<dbReference type="Proteomes" id="UP000284767">
    <property type="component" value="Unassembled WGS sequence"/>
</dbReference>
<dbReference type="EMBL" id="WXZT01000003">
    <property type="protein sequence ID" value="MZZ11919.1"/>
    <property type="molecule type" value="Genomic_DNA"/>
</dbReference>
<dbReference type="EMBL" id="NFFZ01000032">
    <property type="protein sequence ID" value="OTI55149.1"/>
    <property type="molecule type" value="Genomic_DNA"/>
</dbReference>
<evidence type="ECO:0000256" key="7">
    <source>
        <dbReference type="ARBA" id="ARBA00023136"/>
    </source>
</evidence>
<reference evidence="11 23" key="8">
    <citation type="submission" date="2019-11" db="EMBL/GenBank/DDBJ databases">
        <title>Genomes of ocular Pseudomonas aeruginosa isolates.</title>
        <authorList>
            <person name="Khan M."/>
            <person name="Rice S.A."/>
            <person name="Willcox M.D.P."/>
            <person name="Stapleton F."/>
        </authorList>
    </citation>
    <scope>NUCLEOTIDE SEQUENCE [LARGE SCALE GENOMIC DNA]</scope>
    <source>
        <strain evidence="11 23">PA221</strain>
    </source>
</reference>
<dbReference type="Proteomes" id="UP000253594">
    <property type="component" value="Unassembled WGS sequence"/>
</dbReference>
<evidence type="ECO:0000313" key="17">
    <source>
        <dbReference type="EMBL" id="WOS75599.1"/>
    </source>
</evidence>
<reference evidence="15 21" key="6">
    <citation type="submission" date="2018-08" db="EMBL/GenBank/DDBJ databases">
        <title>Recombination of ecologically and evolutionarily significant loci maintains genetic cohesion in the Pseudomonas syringae species complex.</title>
        <authorList>
            <person name="Dillon M."/>
            <person name="Thakur S."/>
            <person name="Almeida R.N.D."/>
            <person name="Weir B.S."/>
            <person name="Guttman D.S."/>
        </authorList>
    </citation>
    <scope>NUCLEOTIDE SEQUENCE [LARGE SCALE GENOMIC DNA]</scope>
    <source>
        <strain evidence="15 21">ICMP 7846</strain>
    </source>
</reference>
<dbReference type="EMBL" id="CP136986">
    <property type="protein sequence ID" value="WOS75599.1"/>
    <property type="molecule type" value="Genomic_DNA"/>
</dbReference>
<evidence type="ECO:0000259" key="8">
    <source>
        <dbReference type="Pfam" id="PF05957"/>
    </source>
</evidence>
<keyword evidence="6" id="KW-1133">Transmembrane helix</keyword>
<dbReference type="PANTHER" id="PTHR35893">
    <property type="entry name" value="INNER MEMBRANE PROTEIN-RELATED"/>
    <property type="match status" value="1"/>
</dbReference>
<reference evidence="17" key="10">
    <citation type="submission" date="2023-06" db="EMBL/GenBank/DDBJ databases">
        <authorList>
            <consortium name="Clinical and Environmental Microbiology Branch: Whole genome sequencing antimicrobial resistance pathogens in the healthcare setting"/>
        </authorList>
    </citation>
    <scope>NUCLEOTIDE SEQUENCE</scope>
    <source>
        <strain evidence="17">2021CK-01020</strain>
    </source>
</reference>
<evidence type="ECO:0000313" key="19">
    <source>
        <dbReference type="Proteomes" id="UP000194857"/>
    </source>
</evidence>
<comment type="similarity">
    <text evidence="2">Belongs to the ElaB/YgaM/YqjD family.</text>
</comment>
<evidence type="ECO:0000313" key="12">
    <source>
        <dbReference type="EMBL" id="MZZ11919.1"/>
    </source>
</evidence>
<evidence type="ECO:0000313" key="20">
    <source>
        <dbReference type="Proteomes" id="UP000253594"/>
    </source>
</evidence>
<evidence type="ECO:0000313" key="16">
    <source>
        <dbReference type="EMBL" id="RPM10636.1"/>
    </source>
</evidence>
<dbReference type="GO" id="GO:0005886">
    <property type="term" value="C:plasma membrane"/>
    <property type="evidence" value="ECO:0007669"/>
    <property type="project" value="UniProtKB-SubCell"/>
</dbReference>
<dbReference type="EMBL" id="RBSQ01000291">
    <property type="protein sequence ID" value="RMS61255.1"/>
    <property type="molecule type" value="Genomic_DNA"/>
</dbReference>
<dbReference type="InterPro" id="IPR010279">
    <property type="entry name" value="YqjD/ElaB"/>
</dbReference>
<evidence type="ECO:0000313" key="14">
    <source>
        <dbReference type="EMBL" id="RCI71776.1"/>
    </source>
</evidence>
<dbReference type="SMR" id="A0A072ZIJ2"/>
<evidence type="ECO:0000256" key="3">
    <source>
        <dbReference type="ARBA" id="ARBA00022475"/>
    </source>
</evidence>
<dbReference type="OMA" id="TAYADEY"/>
<evidence type="ECO:0000313" key="23">
    <source>
        <dbReference type="Proteomes" id="UP000433532"/>
    </source>
</evidence>
<dbReference type="Pfam" id="PF05957">
    <property type="entry name" value="DUF883"/>
    <property type="match status" value="1"/>
</dbReference>
<evidence type="ECO:0000313" key="10">
    <source>
        <dbReference type="EMBL" id="CRP67749.1"/>
    </source>
</evidence>
<reference evidence="17" key="11">
    <citation type="submission" date="2023-10" db="EMBL/GenBank/DDBJ databases">
        <title>Pathogen: clinical or host-associated sample.</title>
        <authorList>
            <person name="Hergert J."/>
            <person name="Casey R."/>
            <person name="Wagner J."/>
            <person name="Young E.L."/>
            <person name="Oakeson K.F."/>
        </authorList>
    </citation>
    <scope>NUCLEOTIDE SEQUENCE</scope>
    <source>
        <strain evidence="17">2021CK-01020</strain>
    </source>
</reference>
<reference evidence="16 22" key="4">
    <citation type="submission" date="2017-08" db="EMBL/GenBank/DDBJ databases">
        <authorList>
            <person name="Feschi L."/>
            <person name="Jeukens J."/>
            <person name="Emond-Rheault J.-G."/>
            <person name="Kukavica-Ibrulj I."/>
            <person name="Boyle B."/>
            <person name="Levesque R.C."/>
        </authorList>
    </citation>
    <scope>NUCLEOTIDE SEQUENCE [LARGE SCALE GENOMIC DNA]</scope>
    <source>
        <strain evidence="16 22">PA-W36</strain>
    </source>
</reference>
<keyword evidence="3" id="KW-1003">Cell membrane</keyword>
<name>A0A072ZIJ2_PSEAI</name>
<dbReference type="Proteomes" id="UP000045039">
    <property type="component" value="Unassembled WGS sequence"/>
</dbReference>
<accession>A0A072ZIJ2</accession>
<dbReference type="EMBL" id="WOAD01000001">
    <property type="protein sequence ID" value="MUI33944.1"/>
    <property type="molecule type" value="Genomic_DNA"/>
</dbReference>
<dbReference type="Proteomes" id="UP000270834">
    <property type="component" value="Unassembled WGS sequence"/>
</dbReference>
<dbReference type="EMBL" id="QORE01001236">
    <property type="protein sequence ID" value="RCI71776.1"/>
    <property type="molecule type" value="Genomic_DNA"/>
</dbReference>
<dbReference type="InterPro" id="IPR043605">
    <property type="entry name" value="DUF883_C"/>
</dbReference>
<evidence type="ECO:0000313" key="11">
    <source>
        <dbReference type="EMBL" id="MUI33944.1"/>
    </source>
</evidence>
<reference evidence="18" key="1">
    <citation type="submission" date="2015-06" db="EMBL/GenBank/DDBJ databases">
        <authorList>
            <person name="Radhakrishnan Rajesh"/>
            <person name="Underwood Anthony"/>
            <person name="Al-Shahib Ali"/>
        </authorList>
    </citation>
    <scope>NUCLEOTIDE SEQUENCE [LARGE SCALE GENOMIC DNA]</scope>
    <source>
        <strain evidence="18">P19_London_7_VIM_2_05_10</strain>
    </source>
</reference>
<evidence type="ECO:0000256" key="2">
    <source>
        <dbReference type="ARBA" id="ARBA00010423"/>
    </source>
</evidence>
<dbReference type="KEGG" id="paeb:NCGM1900_5249"/>
<protein>
    <submittedName>
        <fullName evidence="14">DUF883 domain-containing protein</fullName>
    </submittedName>
    <submittedName>
        <fullName evidence="11">DUF883 family protein</fullName>
    </submittedName>
    <submittedName>
        <fullName evidence="17">YqjD family protein</fullName>
    </submittedName>
</protein>
<evidence type="ECO:0000256" key="6">
    <source>
        <dbReference type="ARBA" id="ARBA00022989"/>
    </source>
</evidence>
<dbReference type="EMBL" id="CVVU01000235">
    <property type="protein sequence ID" value="CRP67749.1"/>
    <property type="molecule type" value="Genomic_DNA"/>
</dbReference>
<organism evidence="11 23">
    <name type="scientific">Pseudomonas aeruginosa</name>
    <dbReference type="NCBI Taxonomy" id="287"/>
    <lineage>
        <taxon>Bacteria</taxon>
        <taxon>Pseudomonadati</taxon>
        <taxon>Pseudomonadota</taxon>
        <taxon>Gammaproteobacteria</taxon>
        <taxon>Pseudomonadales</taxon>
        <taxon>Pseudomonadaceae</taxon>
        <taxon>Pseudomonas</taxon>
    </lineage>
</organism>
<keyword evidence="5" id="KW-0812">Transmembrane</keyword>
<reference evidence="13 19" key="3">
    <citation type="submission" date="2017-05" db="EMBL/GenBank/DDBJ databases">
        <authorList>
            <person name="Song R."/>
            <person name="Chenine A.L."/>
            <person name="Ruprecht R.M."/>
        </authorList>
    </citation>
    <scope>NUCLEOTIDE SEQUENCE [LARGE SCALE GENOMIC DNA]</scope>
    <source>
        <strain evidence="13 19">S567_C10_BS</strain>
    </source>
</reference>
<evidence type="ECO:0000313" key="13">
    <source>
        <dbReference type="EMBL" id="OTI55149.1"/>
    </source>
</evidence>
<reference evidence="12" key="9">
    <citation type="submission" date="2020-01" db="EMBL/GenBank/DDBJ databases">
        <title>Bacteria Cultured from War Wounds Associated with the Conflict in Eastern Ukraine.</title>
        <authorList>
            <person name="Snesrud E."/>
            <person name="Galac M.R."/>
            <person name="Mc Gann P."/>
            <person name="Valentine K."/>
            <person name="Viacheslav K."/>
        </authorList>
    </citation>
    <scope>NUCLEOTIDE SEQUENCE</scope>
    <source>
        <strain evidence="12">VNMU148</strain>
    </source>
</reference>
<evidence type="ECO:0000256" key="1">
    <source>
        <dbReference type="ARBA" id="ARBA00004377"/>
    </source>
</evidence>
<dbReference type="EMBL" id="NSNE01000015">
    <property type="protein sequence ID" value="RPM10636.1"/>
    <property type="molecule type" value="Genomic_DNA"/>
</dbReference>
<proteinExistence type="inferred from homology"/>
<dbReference type="GO" id="GO:0043022">
    <property type="term" value="F:ribosome binding"/>
    <property type="evidence" value="ECO:0007669"/>
    <property type="project" value="InterPro"/>
</dbReference>
<dbReference type="Pfam" id="PF19029">
    <property type="entry name" value="DUF883_C"/>
    <property type="match status" value="1"/>
</dbReference>
<dbReference type="Proteomes" id="UP001297540">
    <property type="component" value="Chromosome"/>
</dbReference>
<keyword evidence="7" id="KW-0472">Membrane</keyword>
<evidence type="ECO:0000313" key="22">
    <source>
        <dbReference type="Proteomes" id="UP000284767"/>
    </source>
</evidence>
<dbReference type="RefSeq" id="WP_003082731.1">
    <property type="nucleotide sequence ID" value="NZ_AP014622.1"/>
</dbReference>
<dbReference type="Proteomes" id="UP000433532">
    <property type="component" value="Unassembled WGS sequence"/>
</dbReference>
<dbReference type="Proteomes" id="UP000644192">
    <property type="component" value="Unassembled WGS sequence"/>
</dbReference>
<reference evidence="14 20" key="5">
    <citation type="submission" date="2018-07" db="EMBL/GenBank/DDBJ databases">
        <title>Mechanisms of high-level aminoglycoside resistance among Gram-negative pathogens in Brazil.</title>
        <authorList>
            <person name="Ballaben A.S."/>
            <person name="Darini A.L.C."/>
            <person name="Doi Y."/>
        </authorList>
    </citation>
    <scope>NUCLEOTIDE SEQUENCE [LARGE SCALE GENOMIC DNA]</scope>
    <source>
        <strain evidence="14 20">B2-305</strain>
    </source>
</reference>
<dbReference type="eggNOG" id="COG4575">
    <property type="taxonomic scope" value="Bacteria"/>
</dbReference>
<gene>
    <name evidence="15" type="ORF">ALP65_01481</name>
    <name evidence="13" type="ORF">CAZ10_34720</name>
    <name evidence="14" type="ORF">DT376_27280</name>
    <name evidence="11" type="ORF">GNQ48_02920</name>
    <name evidence="12" type="ORF">GUL26_06650</name>
    <name evidence="16" type="ORF">IPC1295_23285</name>
    <name evidence="17" type="ORF">L4V69_24180</name>
    <name evidence="10" type="ORF">PAERUG_P19_London_7_VIM_2_05_10_05208</name>
</gene>
<dbReference type="PANTHER" id="PTHR35893:SF3">
    <property type="entry name" value="INNER MEMBRANE PROTEIN"/>
    <property type="match status" value="1"/>
</dbReference>
<sequence length="110" mass="11586">MARKNAVKDNLEQIQHQSYSELQELLSEANSMLADSAAFAGDKADSARARIGALLEKANDALGKGGSAVAERSRHAVDATESYIGANPWQTVAITTAVGLLAGFLLGRRS</sequence>
<evidence type="ECO:0000313" key="18">
    <source>
        <dbReference type="Proteomes" id="UP000045039"/>
    </source>
</evidence>
<dbReference type="AlphaFoldDB" id="A0A072ZIJ2"/>
<dbReference type="InterPro" id="IPR043604">
    <property type="entry name" value="DUF883_N"/>
</dbReference>
<evidence type="ECO:0000313" key="21">
    <source>
        <dbReference type="Proteomes" id="UP000270834"/>
    </source>
</evidence>
<dbReference type="Proteomes" id="UP000194857">
    <property type="component" value="Unassembled WGS sequence"/>
</dbReference>
<accession>A0A1S1C1E8</accession>
<reference evidence="16 22" key="7">
    <citation type="submission" date="2019-01" db="EMBL/GenBank/DDBJ databases">
        <title>The Pseudomonas aeruginosa pan-genome provides new insights on its population structure, horizontal gene transfer and pathogenicity.</title>
        <authorList>
            <person name="Freschi L."/>
            <person name="Vincent A.T."/>
            <person name="Jeukens J."/>
            <person name="Emond-Rheault J.-G."/>
            <person name="Kukavica-Ibrulj I."/>
            <person name="Dupont M.-J."/>
            <person name="Charette S.J."/>
            <person name="Boyle B."/>
            <person name="Levesque R.C."/>
        </authorList>
    </citation>
    <scope>NUCLEOTIDE SEQUENCE [LARGE SCALE GENOMIC DNA]</scope>
    <source>
        <strain evidence="16 22">PA-W36</strain>
    </source>
</reference>
<feature type="domain" description="DUF883" evidence="9">
    <location>
        <begin position="80"/>
        <end position="109"/>
    </location>
</feature>
<comment type="subcellular location">
    <subcellularLocation>
        <location evidence="1">Cell inner membrane</location>
        <topology evidence="1">Single-pass membrane protein</topology>
    </subcellularLocation>
</comment>
<evidence type="ECO:0000256" key="5">
    <source>
        <dbReference type="ARBA" id="ARBA00022692"/>
    </source>
</evidence>
<reference evidence="10" key="2">
    <citation type="submission" date="2015-06" db="EMBL/GenBank/DDBJ databases">
        <authorList>
            <person name="Radhakrishnan R."/>
            <person name="Underwood A."/>
            <person name="Al-Shahib A."/>
        </authorList>
    </citation>
    <scope>NUCLEOTIDE SEQUENCE</scope>
    <source>
        <strain evidence="10">P19_London_7_VIM_2_05_10</strain>
    </source>
</reference>
<evidence type="ECO:0000259" key="9">
    <source>
        <dbReference type="Pfam" id="PF19029"/>
    </source>
</evidence>
<evidence type="ECO:0000313" key="15">
    <source>
        <dbReference type="EMBL" id="RMS61255.1"/>
    </source>
</evidence>
<evidence type="ECO:0000256" key="4">
    <source>
        <dbReference type="ARBA" id="ARBA00022519"/>
    </source>
</evidence>